<organism evidence="2 3">
    <name type="scientific">Roseateles depolymerans</name>
    <dbReference type="NCBI Taxonomy" id="76731"/>
    <lineage>
        <taxon>Bacteria</taxon>
        <taxon>Pseudomonadati</taxon>
        <taxon>Pseudomonadota</taxon>
        <taxon>Betaproteobacteria</taxon>
        <taxon>Burkholderiales</taxon>
        <taxon>Sphaerotilaceae</taxon>
        <taxon>Roseateles</taxon>
    </lineage>
</organism>
<evidence type="ECO:0000313" key="3">
    <source>
        <dbReference type="Proteomes" id="UP000249633"/>
    </source>
</evidence>
<comment type="caution">
    <text evidence="2">The sequence shown here is derived from an EMBL/GenBank/DDBJ whole genome shotgun (WGS) entry which is preliminary data.</text>
</comment>
<feature type="region of interest" description="Disordered" evidence="1">
    <location>
        <begin position="36"/>
        <end position="77"/>
    </location>
</feature>
<gene>
    <name evidence="2" type="ORF">DI603_15215</name>
</gene>
<evidence type="ECO:0000313" key="2">
    <source>
        <dbReference type="EMBL" id="PZP30471.1"/>
    </source>
</evidence>
<reference evidence="2 3" key="1">
    <citation type="submission" date="2017-08" db="EMBL/GenBank/DDBJ databases">
        <title>Infants hospitalized years apart are colonized by the same room-sourced microbial strains.</title>
        <authorList>
            <person name="Brooks B."/>
            <person name="Olm M.R."/>
            <person name="Firek B.A."/>
            <person name="Baker R."/>
            <person name="Thomas B.C."/>
            <person name="Morowitz M.J."/>
            <person name="Banfield J.F."/>
        </authorList>
    </citation>
    <scope>NUCLEOTIDE SEQUENCE [LARGE SCALE GENOMIC DNA]</scope>
    <source>
        <strain evidence="2">S2_012_000_R2_81</strain>
    </source>
</reference>
<dbReference type="EMBL" id="QFOD01000014">
    <property type="protein sequence ID" value="PZP30471.1"/>
    <property type="molecule type" value="Genomic_DNA"/>
</dbReference>
<proteinExistence type="predicted"/>
<evidence type="ECO:0000256" key="1">
    <source>
        <dbReference type="SAM" id="MobiDB-lite"/>
    </source>
</evidence>
<feature type="compositionally biased region" description="Basic and acidic residues" evidence="1">
    <location>
        <begin position="36"/>
        <end position="46"/>
    </location>
</feature>
<feature type="compositionally biased region" description="Basic residues" evidence="1">
    <location>
        <begin position="68"/>
        <end position="77"/>
    </location>
</feature>
<accession>A0A2W5DEZ1</accession>
<dbReference type="Proteomes" id="UP000249633">
    <property type="component" value="Unassembled WGS sequence"/>
</dbReference>
<sequence>MNPFDPDFKSHLVAEMCSPRGHQALQASRRASARIEEMRASEDPRKRLAASGTIPGIGRTAEADKTKTSRIKKPAKF</sequence>
<name>A0A2W5DEZ1_9BURK</name>
<dbReference type="AlphaFoldDB" id="A0A2W5DEZ1"/>
<protein>
    <submittedName>
        <fullName evidence="2">Uncharacterized protein</fullName>
    </submittedName>
</protein>